<feature type="transmembrane region" description="Helical" evidence="1">
    <location>
        <begin position="374"/>
        <end position="392"/>
    </location>
</feature>
<proteinExistence type="predicted"/>
<dbReference type="Gene3D" id="3.30.70.1230">
    <property type="entry name" value="Nucleotide cyclase"/>
    <property type="match status" value="1"/>
</dbReference>
<dbReference type="STRING" id="572480.Arnit_2068"/>
<dbReference type="GO" id="GO:0035556">
    <property type="term" value="P:intracellular signal transduction"/>
    <property type="evidence" value="ECO:0007669"/>
    <property type="project" value="InterPro"/>
</dbReference>
<dbReference type="InterPro" id="IPR050697">
    <property type="entry name" value="Adenylyl/Guanylyl_Cyclase_3/4"/>
</dbReference>
<keyword evidence="4" id="KW-1185">Reference proteome</keyword>
<protein>
    <submittedName>
        <fullName evidence="3">Adenylate/guanylate cyclase with Chase sensor</fullName>
    </submittedName>
</protein>
<keyword evidence="1" id="KW-0472">Membrane</keyword>
<feature type="transmembrane region" description="Helical" evidence="1">
    <location>
        <begin position="351"/>
        <end position="368"/>
    </location>
</feature>
<dbReference type="CDD" id="cd07302">
    <property type="entry name" value="CHD"/>
    <property type="match status" value="1"/>
</dbReference>
<feature type="transmembrane region" description="Helical" evidence="1">
    <location>
        <begin position="84"/>
        <end position="103"/>
    </location>
</feature>
<dbReference type="GO" id="GO:0004016">
    <property type="term" value="F:adenylate cyclase activity"/>
    <property type="evidence" value="ECO:0007669"/>
    <property type="project" value="UniProtKB-ARBA"/>
</dbReference>
<dbReference type="GO" id="GO:0006171">
    <property type="term" value="P:cAMP biosynthetic process"/>
    <property type="evidence" value="ECO:0007669"/>
    <property type="project" value="TreeGrafter"/>
</dbReference>
<keyword evidence="1" id="KW-1133">Transmembrane helix</keyword>
<dbReference type="InterPro" id="IPR007890">
    <property type="entry name" value="CHASE2"/>
</dbReference>
<organism evidence="3 4">
    <name type="scientific">Arcobacter nitrofigilis (strain ATCC 33309 / DSM 7299 / CCUG 15893 / LMG 7604 / NCTC 12251 / CI)</name>
    <name type="common">Campylobacter nitrofigilis</name>
    <dbReference type="NCBI Taxonomy" id="572480"/>
    <lineage>
        <taxon>Bacteria</taxon>
        <taxon>Pseudomonadati</taxon>
        <taxon>Campylobacterota</taxon>
        <taxon>Epsilonproteobacteria</taxon>
        <taxon>Campylobacterales</taxon>
        <taxon>Arcobacteraceae</taxon>
        <taxon>Arcobacter</taxon>
    </lineage>
</organism>
<dbReference type="Pfam" id="PF05226">
    <property type="entry name" value="CHASE2"/>
    <property type="match status" value="1"/>
</dbReference>
<feature type="transmembrane region" description="Helical" evidence="1">
    <location>
        <begin position="404"/>
        <end position="425"/>
    </location>
</feature>
<dbReference type="EMBL" id="CP001999">
    <property type="protein sequence ID" value="ADG93722.1"/>
    <property type="molecule type" value="Genomic_DNA"/>
</dbReference>
<feature type="domain" description="Guanylate cyclase" evidence="2">
    <location>
        <begin position="466"/>
        <end position="599"/>
    </location>
</feature>
<dbReference type="InterPro" id="IPR001054">
    <property type="entry name" value="A/G_cyclase"/>
</dbReference>
<dbReference type="Pfam" id="PF00211">
    <property type="entry name" value="Guanylate_cyc"/>
    <property type="match status" value="1"/>
</dbReference>
<dbReference type="eggNOG" id="COG2114">
    <property type="taxonomic scope" value="Bacteria"/>
</dbReference>
<dbReference type="AlphaFoldDB" id="D5V0B0"/>
<reference evidence="3 4" key="1">
    <citation type="journal article" date="2010" name="Stand. Genomic Sci.">
        <title>Complete genome sequence of Arcobacter nitrofigilis type strain (CI).</title>
        <authorList>
            <person name="Pati A."/>
            <person name="Gronow S."/>
            <person name="Lapidus A."/>
            <person name="Copeland A."/>
            <person name="Glavina Del Rio T."/>
            <person name="Nolan M."/>
            <person name="Lucas S."/>
            <person name="Tice H."/>
            <person name="Cheng J.F."/>
            <person name="Han C."/>
            <person name="Chertkov O."/>
            <person name="Bruce D."/>
            <person name="Tapia R."/>
            <person name="Goodwin L."/>
            <person name="Pitluck S."/>
            <person name="Liolios K."/>
            <person name="Ivanova N."/>
            <person name="Mavromatis K."/>
            <person name="Chen A."/>
            <person name="Palaniappan K."/>
            <person name="Land M."/>
            <person name="Hauser L."/>
            <person name="Chang Y.J."/>
            <person name="Jeffries C.D."/>
            <person name="Detter J.C."/>
            <person name="Rohde M."/>
            <person name="Goker M."/>
            <person name="Bristow J."/>
            <person name="Eisen J.A."/>
            <person name="Markowitz V."/>
            <person name="Hugenholtz P."/>
            <person name="Klenk H.P."/>
            <person name="Kyrpides N.C."/>
        </authorList>
    </citation>
    <scope>NUCLEOTIDE SEQUENCE [LARGE SCALE GENOMIC DNA]</scope>
    <source>
        <strain evidence="4">ATCC 33309 / DSM 7299 / CCUG 15893 / LMG 7604 / NCTC 12251 / CI</strain>
    </source>
</reference>
<dbReference type="eggNOG" id="COG4252">
    <property type="taxonomic scope" value="Bacteria"/>
</dbReference>
<evidence type="ECO:0000313" key="4">
    <source>
        <dbReference type="Proteomes" id="UP000000939"/>
    </source>
</evidence>
<accession>D5V0B0</accession>
<dbReference type="KEGG" id="ant:Arnit_2068"/>
<dbReference type="SUPFAM" id="SSF55073">
    <property type="entry name" value="Nucleotide cyclase"/>
    <property type="match status" value="1"/>
</dbReference>
<dbReference type="SMART" id="SM01080">
    <property type="entry name" value="CHASE2"/>
    <property type="match status" value="1"/>
</dbReference>
<dbReference type="PANTHER" id="PTHR43081:SF1">
    <property type="entry name" value="ADENYLATE CYCLASE, TERMINAL-DIFFERENTIATION SPECIFIC"/>
    <property type="match status" value="1"/>
</dbReference>
<dbReference type="HOGENOM" id="CLU_000445_85_1_7"/>
<dbReference type="SMART" id="SM00044">
    <property type="entry name" value="CYCc"/>
    <property type="match status" value="1"/>
</dbReference>
<dbReference type="Proteomes" id="UP000000939">
    <property type="component" value="Chromosome"/>
</dbReference>
<feature type="transmembrane region" description="Helical" evidence="1">
    <location>
        <begin position="9"/>
        <end position="30"/>
    </location>
</feature>
<evidence type="ECO:0000313" key="3">
    <source>
        <dbReference type="EMBL" id="ADG93722.1"/>
    </source>
</evidence>
<name>D5V0B0_ARCNC</name>
<keyword evidence="1" id="KW-0812">Transmembrane</keyword>
<dbReference type="PROSITE" id="PS50125">
    <property type="entry name" value="GUANYLATE_CYCLASE_2"/>
    <property type="match status" value="1"/>
</dbReference>
<evidence type="ECO:0000256" key="1">
    <source>
        <dbReference type="SAM" id="Phobius"/>
    </source>
</evidence>
<evidence type="ECO:0000259" key="2">
    <source>
        <dbReference type="PROSITE" id="PS50125"/>
    </source>
</evidence>
<dbReference type="InterPro" id="IPR029787">
    <property type="entry name" value="Nucleotide_cyclase"/>
</dbReference>
<dbReference type="PANTHER" id="PTHR43081">
    <property type="entry name" value="ADENYLATE CYCLASE, TERMINAL-DIFFERENTIATION SPECIFIC-RELATED"/>
    <property type="match status" value="1"/>
</dbReference>
<sequence length="724" mass="82136" precursor="true">MKNKILKKLLLYSFISIVLSLFLSFIYIFFPQLPQTFDNSIRDTLFKIRGEIPNSHNVFIVDIDEKSIQALGQWPWSRDKIAKILENLTNAGIGLIAFDVVFAERDRSSPKKILEKYNIKRDDVPDYDEIFAKTVATTPTILGYQFELEKDNKHISKKAPSIPAIFVEKNKNPNENYLIKATGTILNTPMVQNSAYSSGFFNNVPDESGIIRSVPLIISYDGIIYPSLALEVLRVITDTKRVVINYDKDGVENIKLNSITIPTDRHGRILVNFRGKERSFKYISALDIYNNKFDKKAIEGKIALVGTTAAGLLDLRATPFESVYPGVEVHANVIDNILTGDFIYKASWMDGVNIVLIFILSLVVTLAITFTPFWYNPFITMAFLAATGYAAYYSLFTKGIVFNIFYPILTISTAALIATLLDYFFEIRQEEAIKKKFASKVSKDVMDNLLKNMGDSGFQAMEKEVTVFFSDVRGFTQISEKMGSAKNLIEYLNQYMEPMSNIITKYQGTIDKYIGDAIMAYWNAPGNVENHPDKAVLASLEQIAHLEPLNKEYDKNNKPHIDIGIGLNTGMAIVGEMGSSGRSDYTVIGDAINLGARLESLCKFYNSKLNISNFTKDALKEEYIFRFLDLVTVKGKVEPIEIWQVYARGKAQGEQKEELEKHHKAIELYKNSKFKEALVIFEELENSKTKTNNNIYKIYIQRCTEFIEHPPENFIGVYEHTTKG</sequence>
<gene>
    <name evidence="3" type="ordered locus">Arnit_2068</name>
</gene>